<evidence type="ECO:0000313" key="7">
    <source>
        <dbReference type="Proteomes" id="UP000824201"/>
    </source>
</evidence>
<protein>
    <submittedName>
        <fullName evidence="6">ATP-grasp domain-containing protein</fullName>
    </submittedName>
</protein>
<keyword evidence="2 4" id="KW-0547">Nucleotide-binding</keyword>
<evidence type="ECO:0000256" key="2">
    <source>
        <dbReference type="ARBA" id="ARBA00022741"/>
    </source>
</evidence>
<dbReference type="Gene3D" id="3.30.1490.20">
    <property type="entry name" value="ATP-grasp fold, A domain"/>
    <property type="match status" value="1"/>
</dbReference>
<gene>
    <name evidence="6" type="ORF">IAC96_06320</name>
</gene>
<keyword evidence="3 4" id="KW-0067">ATP-binding</keyword>
<evidence type="ECO:0000256" key="3">
    <source>
        <dbReference type="ARBA" id="ARBA00022840"/>
    </source>
</evidence>
<dbReference type="Gene3D" id="3.40.50.20">
    <property type="match status" value="1"/>
</dbReference>
<dbReference type="Proteomes" id="UP000824201">
    <property type="component" value="Unassembled WGS sequence"/>
</dbReference>
<accession>A0A9D1EDV5</accession>
<organism evidence="6 7">
    <name type="scientific">Candidatus Fimimorpha faecalis</name>
    <dbReference type="NCBI Taxonomy" id="2840824"/>
    <lineage>
        <taxon>Bacteria</taxon>
        <taxon>Bacillati</taxon>
        <taxon>Bacillota</taxon>
        <taxon>Clostridia</taxon>
        <taxon>Eubacteriales</taxon>
        <taxon>Candidatus Fimimorpha</taxon>
    </lineage>
</organism>
<dbReference type="GO" id="GO:0046872">
    <property type="term" value="F:metal ion binding"/>
    <property type="evidence" value="ECO:0007669"/>
    <property type="project" value="InterPro"/>
</dbReference>
<dbReference type="GO" id="GO:0005524">
    <property type="term" value="F:ATP binding"/>
    <property type="evidence" value="ECO:0007669"/>
    <property type="project" value="UniProtKB-UniRule"/>
</dbReference>
<dbReference type="InterPro" id="IPR013815">
    <property type="entry name" value="ATP_grasp_subdomain_1"/>
</dbReference>
<dbReference type="PANTHER" id="PTHR43585:SF2">
    <property type="entry name" value="ATP-GRASP ENZYME FSQD"/>
    <property type="match status" value="1"/>
</dbReference>
<dbReference type="PROSITE" id="PS50975">
    <property type="entry name" value="ATP_GRASP"/>
    <property type="match status" value="1"/>
</dbReference>
<comment type="caution">
    <text evidence="6">The sequence shown here is derived from an EMBL/GenBank/DDBJ whole genome shotgun (WGS) entry which is preliminary data.</text>
</comment>
<sequence>MNFIFISPQFPKTYWNFCDRLKRNGVNVLGIADTPYDQLDNKVKNSLTEYYRVYSLENYDEVYRAVAFFAFKYGKIDWLESNNEYWLEQDAKLRTDFNIKTGVQSDEIWAFKSKFAMKKFYAKAGVPSAKCHWVTTLEEGLKFIQEVGYPVIVKPDNGVGASDTHKLHNQEEVERFYRSKPGIQYVMEEFINGNIYSYDAITNQNGDPLFETMTAWPPSIMDIVNDEKDLAYYVGNEIPEVLRDMGRRTVKAFNARNRFVHMEFFRLTEAKPGIGNVGDFAGLEVNMRPAGGYTPDMFNYAGSLDVYQIWADMVSKQHSDVDQNQRKYYCVYAGRRDGKNYRHSDDEVMWKYGSRIVMKERIPGILSGAMGNQMYTARLDSEQEVREFIQFVQE</sequence>
<reference evidence="6" key="1">
    <citation type="submission" date="2020-10" db="EMBL/GenBank/DDBJ databases">
        <authorList>
            <person name="Gilroy R."/>
        </authorList>
    </citation>
    <scope>NUCLEOTIDE SEQUENCE</scope>
    <source>
        <strain evidence="6">ChiW13-3771</strain>
    </source>
</reference>
<dbReference type="InterPro" id="IPR052032">
    <property type="entry name" value="ATP-dep_AA_Ligase"/>
</dbReference>
<dbReference type="Pfam" id="PF02655">
    <property type="entry name" value="ATP-grasp_3"/>
    <property type="match status" value="1"/>
</dbReference>
<dbReference type="InterPro" id="IPR011761">
    <property type="entry name" value="ATP-grasp"/>
</dbReference>
<name>A0A9D1EDV5_9FIRM</name>
<evidence type="ECO:0000259" key="5">
    <source>
        <dbReference type="PROSITE" id="PS50975"/>
    </source>
</evidence>
<dbReference type="EMBL" id="DVHN01000072">
    <property type="protein sequence ID" value="HIR88551.1"/>
    <property type="molecule type" value="Genomic_DNA"/>
</dbReference>
<proteinExistence type="predicted"/>
<evidence type="ECO:0000313" key="6">
    <source>
        <dbReference type="EMBL" id="HIR88551.1"/>
    </source>
</evidence>
<dbReference type="Gene3D" id="3.30.470.20">
    <property type="entry name" value="ATP-grasp fold, B domain"/>
    <property type="match status" value="1"/>
</dbReference>
<feature type="domain" description="ATP-grasp" evidence="5">
    <location>
        <begin position="118"/>
        <end position="315"/>
    </location>
</feature>
<evidence type="ECO:0000256" key="4">
    <source>
        <dbReference type="PROSITE-ProRule" id="PRU00409"/>
    </source>
</evidence>
<dbReference type="PANTHER" id="PTHR43585">
    <property type="entry name" value="FUMIPYRROLE BIOSYNTHESIS PROTEIN C"/>
    <property type="match status" value="1"/>
</dbReference>
<dbReference type="GO" id="GO:0016874">
    <property type="term" value="F:ligase activity"/>
    <property type="evidence" value="ECO:0007669"/>
    <property type="project" value="UniProtKB-KW"/>
</dbReference>
<dbReference type="AlphaFoldDB" id="A0A9D1EDV5"/>
<dbReference type="InterPro" id="IPR003806">
    <property type="entry name" value="ATP-grasp_PylC-type"/>
</dbReference>
<evidence type="ECO:0000256" key="1">
    <source>
        <dbReference type="ARBA" id="ARBA00022598"/>
    </source>
</evidence>
<reference evidence="6" key="2">
    <citation type="journal article" date="2021" name="PeerJ">
        <title>Extensive microbial diversity within the chicken gut microbiome revealed by metagenomics and culture.</title>
        <authorList>
            <person name="Gilroy R."/>
            <person name="Ravi A."/>
            <person name="Getino M."/>
            <person name="Pursley I."/>
            <person name="Horton D.L."/>
            <person name="Alikhan N.F."/>
            <person name="Baker D."/>
            <person name="Gharbi K."/>
            <person name="Hall N."/>
            <person name="Watson M."/>
            <person name="Adriaenssens E.M."/>
            <person name="Foster-Nyarko E."/>
            <person name="Jarju S."/>
            <person name="Secka A."/>
            <person name="Antonio M."/>
            <person name="Oren A."/>
            <person name="Chaudhuri R.R."/>
            <person name="La Ragione R."/>
            <person name="Hildebrand F."/>
            <person name="Pallen M.J."/>
        </authorList>
    </citation>
    <scope>NUCLEOTIDE SEQUENCE</scope>
    <source>
        <strain evidence="6">ChiW13-3771</strain>
    </source>
</reference>
<dbReference type="SUPFAM" id="SSF56059">
    <property type="entry name" value="Glutathione synthetase ATP-binding domain-like"/>
    <property type="match status" value="1"/>
</dbReference>
<keyword evidence="1" id="KW-0436">Ligase</keyword>